<feature type="binding site" evidence="10">
    <location>
        <position position="324"/>
    </location>
    <ligand>
        <name>Mg(2+)</name>
        <dbReference type="ChEBI" id="CHEBI:18420"/>
    </ligand>
</feature>
<name>R4KNQ2_9FIRM</name>
<evidence type="ECO:0000256" key="2">
    <source>
        <dbReference type="ARBA" id="ARBA00005689"/>
    </source>
</evidence>
<dbReference type="SMART" id="SM01003">
    <property type="entry name" value="AlaDh_PNT_N"/>
    <property type="match status" value="1"/>
</dbReference>
<keyword evidence="5 6" id="KW-0520">NAD</keyword>
<dbReference type="SUPFAM" id="SSF51735">
    <property type="entry name" value="NAD(P)-binding Rossmann-fold domains"/>
    <property type="match status" value="1"/>
</dbReference>
<keyword evidence="14" id="KW-1185">Reference proteome</keyword>
<comment type="similarity">
    <text evidence="2 6">Belongs to the AlaDH/PNT family.</text>
</comment>
<evidence type="ECO:0000256" key="8">
    <source>
        <dbReference type="PIRSR" id="PIRSR000183-2"/>
    </source>
</evidence>
<evidence type="ECO:0000256" key="4">
    <source>
        <dbReference type="ARBA" id="ARBA00023002"/>
    </source>
</evidence>
<dbReference type="GO" id="GO:0042853">
    <property type="term" value="P:L-alanine catabolic process"/>
    <property type="evidence" value="ECO:0007669"/>
    <property type="project" value="UniProtKB-UniPathway"/>
</dbReference>
<feature type="domain" description="Alanine dehydrogenase/pyridine nucleotide transhydrogenase NAD(H)-binding" evidence="11">
    <location>
        <begin position="149"/>
        <end position="298"/>
    </location>
</feature>
<keyword evidence="4 6" id="KW-0560">Oxidoreductase</keyword>
<dbReference type="Pfam" id="PF01262">
    <property type="entry name" value="AlaDh_PNT_C"/>
    <property type="match status" value="1"/>
</dbReference>
<dbReference type="InterPro" id="IPR007886">
    <property type="entry name" value="AlaDH/PNT_N"/>
</dbReference>
<dbReference type="EC" id="1.4.1.1" evidence="3 6"/>
<dbReference type="GO" id="GO:0000286">
    <property type="term" value="F:alanine dehydrogenase activity"/>
    <property type="evidence" value="ECO:0007669"/>
    <property type="project" value="UniProtKB-UniRule"/>
</dbReference>
<accession>R4KNQ2</accession>
<feature type="binding site" evidence="9">
    <location>
        <position position="134"/>
    </location>
    <ligand>
        <name>NAD(+)</name>
        <dbReference type="ChEBI" id="CHEBI:57540"/>
    </ligand>
</feature>
<evidence type="ECO:0000256" key="6">
    <source>
        <dbReference type="PIRNR" id="PIRNR000183"/>
    </source>
</evidence>
<dbReference type="GO" id="GO:0046872">
    <property type="term" value="F:metal ion binding"/>
    <property type="evidence" value="ECO:0007669"/>
    <property type="project" value="UniProtKB-KW"/>
</dbReference>
<dbReference type="CDD" id="cd05305">
    <property type="entry name" value="L-AlaDH"/>
    <property type="match status" value="1"/>
</dbReference>
<comment type="pathway">
    <text evidence="1">Amino-acid degradation; L-alanine degradation via dehydrogenase pathway; NH(3) and pyruvate from L-alanine: step 1/1.</text>
</comment>
<feature type="binding site" evidence="8">
    <location>
        <position position="75"/>
    </location>
    <ligand>
        <name>substrate</name>
    </ligand>
</feature>
<dbReference type="InterPro" id="IPR008141">
    <property type="entry name" value="Ala_DH"/>
</dbReference>
<keyword evidence="10" id="KW-0479">Metal-binding</keyword>
<comment type="catalytic activity">
    <reaction evidence="6">
        <text>L-alanine + NAD(+) + H2O = pyruvate + NH4(+) + NADH + H(+)</text>
        <dbReference type="Rhea" id="RHEA:18405"/>
        <dbReference type="ChEBI" id="CHEBI:15361"/>
        <dbReference type="ChEBI" id="CHEBI:15377"/>
        <dbReference type="ChEBI" id="CHEBI:15378"/>
        <dbReference type="ChEBI" id="CHEBI:28938"/>
        <dbReference type="ChEBI" id="CHEBI:57540"/>
        <dbReference type="ChEBI" id="CHEBI:57945"/>
        <dbReference type="ChEBI" id="CHEBI:57972"/>
        <dbReference type="EC" id="1.4.1.1"/>
    </reaction>
</comment>
<dbReference type="InterPro" id="IPR007698">
    <property type="entry name" value="AlaDH/PNT_NAD(H)-bd"/>
</dbReference>
<dbReference type="PANTHER" id="PTHR42795">
    <property type="entry name" value="ALANINE DEHYDROGENASE"/>
    <property type="match status" value="1"/>
</dbReference>
<dbReference type="InterPro" id="IPR008143">
    <property type="entry name" value="Ala_DH/PNT_CS2"/>
</dbReference>
<dbReference type="OrthoDB" id="9804592at2"/>
<feature type="binding site" evidence="9">
    <location>
        <position position="220"/>
    </location>
    <ligand>
        <name>NAD(+)</name>
        <dbReference type="ChEBI" id="CHEBI:57540"/>
    </ligand>
</feature>
<dbReference type="STRING" id="767817.Desgi_3886"/>
<dbReference type="GO" id="GO:0005886">
    <property type="term" value="C:plasma membrane"/>
    <property type="evidence" value="ECO:0007669"/>
    <property type="project" value="TreeGrafter"/>
</dbReference>
<dbReference type="InterPro" id="IPR036291">
    <property type="entry name" value="NAD(P)-bd_dom_sf"/>
</dbReference>
<evidence type="ECO:0000256" key="9">
    <source>
        <dbReference type="PIRSR" id="PIRSR000183-3"/>
    </source>
</evidence>
<feature type="binding site" evidence="9">
    <location>
        <begin position="267"/>
        <end position="270"/>
    </location>
    <ligand>
        <name>NAD(+)</name>
        <dbReference type="ChEBI" id="CHEBI:57540"/>
    </ligand>
</feature>
<evidence type="ECO:0000259" key="12">
    <source>
        <dbReference type="SMART" id="SM01003"/>
    </source>
</evidence>
<gene>
    <name evidence="13" type="ORF">Desgi_3886</name>
</gene>
<dbReference type="EMBL" id="CP003273">
    <property type="protein sequence ID" value="AGL03192.1"/>
    <property type="molecule type" value="Genomic_DNA"/>
</dbReference>
<dbReference type="Gene3D" id="3.40.50.720">
    <property type="entry name" value="NAD(P)-binding Rossmann-like Domain"/>
    <property type="match status" value="2"/>
</dbReference>
<feature type="binding site" evidence="9">
    <location>
        <position position="198"/>
    </location>
    <ligand>
        <name>NAD(+)</name>
        <dbReference type="ChEBI" id="CHEBI:57540"/>
    </ligand>
</feature>
<feature type="active site" description="Proton donor/acceptor" evidence="7">
    <location>
        <position position="96"/>
    </location>
</feature>
<dbReference type="GO" id="GO:0000166">
    <property type="term" value="F:nucleotide binding"/>
    <property type="evidence" value="ECO:0007669"/>
    <property type="project" value="UniProtKB-KW"/>
</dbReference>
<feature type="binding site" evidence="9">
    <location>
        <begin position="239"/>
        <end position="240"/>
    </location>
    <ligand>
        <name>NAD(+)</name>
        <dbReference type="ChEBI" id="CHEBI:57540"/>
    </ligand>
</feature>
<dbReference type="HOGENOM" id="CLU_003376_3_0_9"/>
<dbReference type="KEGG" id="dgi:Desgi_3886"/>
<dbReference type="SMART" id="SM01002">
    <property type="entry name" value="AlaDh_PNT_C"/>
    <property type="match status" value="1"/>
</dbReference>
<dbReference type="Pfam" id="PF05222">
    <property type="entry name" value="AlaDh_PNT_N"/>
    <property type="match status" value="1"/>
</dbReference>
<dbReference type="AlphaFoldDB" id="R4KNQ2"/>
<evidence type="ECO:0000313" key="14">
    <source>
        <dbReference type="Proteomes" id="UP000013520"/>
    </source>
</evidence>
<feature type="active site" description="Proton donor/acceptor" evidence="7">
    <location>
        <position position="270"/>
    </location>
</feature>
<feature type="binding site" evidence="8">
    <location>
        <position position="15"/>
    </location>
    <ligand>
        <name>substrate</name>
    </ligand>
</feature>
<evidence type="ECO:0000259" key="11">
    <source>
        <dbReference type="SMART" id="SM01002"/>
    </source>
</evidence>
<dbReference type="PROSITE" id="PS00837">
    <property type="entry name" value="ALADH_PNT_2"/>
    <property type="match status" value="1"/>
</dbReference>
<evidence type="ECO:0000256" key="7">
    <source>
        <dbReference type="PIRSR" id="PIRSR000183-1"/>
    </source>
</evidence>
<reference evidence="13 14" key="1">
    <citation type="submission" date="2012-01" db="EMBL/GenBank/DDBJ databases">
        <title>Complete sequence of Desulfotomaculum gibsoniae DSM 7213.</title>
        <authorList>
            <consortium name="US DOE Joint Genome Institute"/>
            <person name="Lucas S."/>
            <person name="Han J."/>
            <person name="Lapidus A."/>
            <person name="Cheng J.-F."/>
            <person name="Goodwin L."/>
            <person name="Pitluck S."/>
            <person name="Peters L."/>
            <person name="Ovchinnikova G."/>
            <person name="Teshima H."/>
            <person name="Detter J.C."/>
            <person name="Han C."/>
            <person name="Tapia R."/>
            <person name="Land M."/>
            <person name="Hauser L."/>
            <person name="Kyrpides N."/>
            <person name="Ivanova N."/>
            <person name="Pagani I."/>
            <person name="Parshina S."/>
            <person name="Plugge C."/>
            <person name="Muyzer G."/>
            <person name="Kuever J."/>
            <person name="Ivanova A."/>
            <person name="Nazina T."/>
            <person name="Klenk H.-P."/>
            <person name="Brambilla E."/>
            <person name="Spring S."/>
            <person name="Stams A.F."/>
            <person name="Woyke T."/>
        </authorList>
    </citation>
    <scope>NUCLEOTIDE SEQUENCE [LARGE SCALE GENOMIC DNA]</scope>
    <source>
        <strain evidence="13 14">DSM 7213</strain>
    </source>
</reference>
<evidence type="ECO:0000256" key="3">
    <source>
        <dbReference type="ARBA" id="ARBA00012897"/>
    </source>
</evidence>
<dbReference type="PIRSF" id="PIRSF000183">
    <property type="entry name" value="Alanine_dh"/>
    <property type="match status" value="1"/>
</dbReference>
<feature type="binding site" evidence="9">
    <location>
        <begin position="299"/>
        <end position="302"/>
    </location>
    <ligand>
        <name>NAD(+)</name>
        <dbReference type="ChEBI" id="CHEBI:57540"/>
    </ligand>
</feature>
<feature type="binding site" evidence="9">
    <location>
        <position position="280"/>
    </location>
    <ligand>
        <name>NAD(+)</name>
        <dbReference type="ChEBI" id="CHEBI:57540"/>
    </ligand>
</feature>
<proteinExistence type="inferred from homology"/>
<evidence type="ECO:0000313" key="13">
    <source>
        <dbReference type="EMBL" id="AGL03192.1"/>
    </source>
</evidence>
<comment type="cofactor">
    <cofactor evidence="10">
        <name>Mg(2+)</name>
        <dbReference type="ChEBI" id="CHEBI:18420"/>
    </cofactor>
    <text evidence="10">Binds 1 Mg(2+) ion per subunit.</text>
</comment>
<keyword evidence="9" id="KW-0547">Nucleotide-binding</keyword>
<dbReference type="NCBIfam" id="TIGR00518">
    <property type="entry name" value="alaDH"/>
    <property type="match status" value="1"/>
</dbReference>
<organism evidence="13 14">
    <name type="scientific">Desulfoscipio gibsoniae DSM 7213</name>
    <dbReference type="NCBI Taxonomy" id="767817"/>
    <lineage>
        <taxon>Bacteria</taxon>
        <taxon>Bacillati</taxon>
        <taxon>Bacillota</taxon>
        <taxon>Clostridia</taxon>
        <taxon>Eubacteriales</taxon>
        <taxon>Desulfallaceae</taxon>
        <taxon>Desulfoscipio</taxon>
    </lineage>
</organism>
<feature type="domain" description="Alanine dehydrogenase/pyridine nucleotide transhydrogenase N-terminal" evidence="12">
    <location>
        <begin position="4"/>
        <end position="137"/>
    </location>
</feature>
<evidence type="ECO:0000256" key="1">
    <source>
        <dbReference type="ARBA" id="ARBA00005206"/>
    </source>
</evidence>
<dbReference type="FunFam" id="3.40.50.720:FF:000049">
    <property type="entry name" value="Alanine dehydrogenase"/>
    <property type="match status" value="1"/>
</dbReference>
<sequence>MIVGVPKEIKNNENRVAITPAGVEEMVKAGHQVYIEDRAGVGSGISNEEYVSAGAQLLSDPSDVFAASDLIIKVKEPQPQEWDYFKEGQILFTYLHLATELELTQALLDKKIIGIAYETIQMENGSLPLLKPMSEVAGRMSVQIGARFLEKPQGGKGVLLGGVPGVLPAEVVIIGGGVVGTNAAKMAIGMGANVTIIDKNADRLRYLDDIFGNNIKTLMSNTYNIAQAVSKADLLIGAVLVPGAKAPHLVTEEMVKNMQPTSVIVDVAIDQGGSIATIDRVTTHSSPVYEMYGVVHYAVANMPGAVARTSTFALTNVTLHYALEIANKGYEAAVKENKALALGVNVIDGKLTYEAVAKSLNIEYTPLEKVVVGI</sequence>
<dbReference type="UniPathway" id="UPA00527">
    <property type="reaction ID" value="UER00585"/>
</dbReference>
<feature type="binding site" evidence="9">
    <location>
        <position position="203"/>
    </location>
    <ligand>
        <name>NAD(+)</name>
        <dbReference type="ChEBI" id="CHEBI:57540"/>
    </ligand>
</feature>
<dbReference type="PANTHER" id="PTHR42795:SF1">
    <property type="entry name" value="ALANINE DEHYDROGENASE"/>
    <property type="match status" value="1"/>
</dbReference>
<evidence type="ECO:0000256" key="5">
    <source>
        <dbReference type="ARBA" id="ARBA00023027"/>
    </source>
</evidence>
<dbReference type="eggNOG" id="COG0686">
    <property type="taxonomic scope" value="Bacteria"/>
</dbReference>
<keyword evidence="10" id="KW-0460">Magnesium</keyword>
<protein>
    <recommendedName>
        <fullName evidence="3 6">Alanine dehydrogenase</fullName>
        <ecNumber evidence="3 6">1.4.1.1</ecNumber>
    </recommendedName>
</protein>
<dbReference type="RefSeq" id="WP_006520595.1">
    <property type="nucleotide sequence ID" value="NC_021184.1"/>
</dbReference>
<dbReference type="Proteomes" id="UP000013520">
    <property type="component" value="Chromosome"/>
</dbReference>
<evidence type="ECO:0000256" key="10">
    <source>
        <dbReference type="PIRSR" id="PIRSR000183-4"/>
    </source>
</evidence>
<dbReference type="SUPFAM" id="SSF52283">
    <property type="entry name" value="Formate/glycerate dehydrogenase catalytic domain-like"/>
    <property type="match status" value="1"/>
</dbReference>